<organism evidence="1 2">
    <name type="scientific">Leucothrix pacifica</name>
    <dbReference type="NCBI Taxonomy" id="1247513"/>
    <lineage>
        <taxon>Bacteria</taxon>
        <taxon>Pseudomonadati</taxon>
        <taxon>Pseudomonadota</taxon>
        <taxon>Gammaproteobacteria</taxon>
        <taxon>Thiotrichales</taxon>
        <taxon>Thiotrichaceae</taxon>
        <taxon>Leucothrix</taxon>
    </lineage>
</organism>
<dbReference type="Proteomes" id="UP000245539">
    <property type="component" value="Unassembled WGS sequence"/>
</dbReference>
<sequence length="163" mass="18337">MSCTEVFLIRALHIGKELGNPHLIQRSAYHLCHVYILDNQFDDVKNVLADIPIRDGVLRTKYHLTLLEGLLAQRDGNLLKAEDNYRYTLECIEEIITESPDFLEVWYDKPIALAGIALVDPDNAKSHVDEGIKALEHGLGLAFAKGVLVDSELMLRLLTELDS</sequence>
<dbReference type="RefSeq" id="WP_109839817.1">
    <property type="nucleotide sequence ID" value="NZ_QGKM01000100.1"/>
</dbReference>
<dbReference type="AlphaFoldDB" id="A0A317C4J4"/>
<proteinExistence type="predicted"/>
<keyword evidence="2" id="KW-1185">Reference proteome</keyword>
<gene>
    <name evidence="1" type="ORF">DKW60_22015</name>
</gene>
<comment type="caution">
    <text evidence="1">The sequence shown here is derived from an EMBL/GenBank/DDBJ whole genome shotgun (WGS) entry which is preliminary data.</text>
</comment>
<accession>A0A317C4J4</accession>
<evidence type="ECO:0000313" key="1">
    <source>
        <dbReference type="EMBL" id="PWQ92283.1"/>
    </source>
</evidence>
<protein>
    <submittedName>
        <fullName evidence="1">Uncharacterized protein</fullName>
    </submittedName>
</protein>
<dbReference type="EMBL" id="QGKM01000100">
    <property type="protein sequence ID" value="PWQ92283.1"/>
    <property type="molecule type" value="Genomic_DNA"/>
</dbReference>
<reference evidence="1 2" key="1">
    <citation type="submission" date="2018-05" db="EMBL/GenBank/DDBJ databases">
        <title>Leucothrix arctica sp. nov., isolated from Arctic seawater.</title>
        <authorList>
            <person name="Choi A."/>
            <person name="Baek K."/>
        </authorList>
    </citation>
    <scope>NUCLEOTIDE SEQUENCE [LARGE SCALE GENOMIC DNA]</scope>
    <source>
        <strain evidence="1 2">JCM 18388</strain>
    </source>
</reference>
<name>A0A317C4J4_9GAMM</name>
<evidence type="ECO:0000313" key="2">
    <source>
        <dbReference type="Proteomes" id="UP000245539"/>
    </source>
</evidence>